<dbReference type="InterPro" id="IPR024735">
    <property type="entry name" value="TcpC"/>
</dbReference>
<dbReference type="CDD" id="cd16428">
    <property type="entry name" value="TcpC_C"/>
    <property type="match status" value="1"/>
</dbReference>
<protein>
    <recommendedName>
        <fullName evidence="5">Conjugal transfer protein</fullName>
    </recommendedName>
</protein>
<proteinExistence type="predicted"/>
<reference evidence="3 4" key="1">
    <citation type="submission" date="2019-07" db="EMBL/GenBank/DDBJ databases">
        <title>antibiotic susceptibility of plant-derived lactic acid bacteria.</title>
        <authorList>
            <person name="Sugiyama M."/>
            <person name="Noda M."/>
        </authorList>
    </citation>
    <scope>NUCLEOTIDE SEQUENCE [LARGE SCALE GENOMIC DNA]</scope>
    <source>
        <strain evidence="3 4">15-1A</strain>
        <plasmid evidence="4">pem15-1a-2 dna</plasmid>
    </source>
</reference>
<evidence type="ECO:0000256" key="2">
    <source>
        <dbReference type="SAM" id="Phobius"/>
    </source>
</evidence>
<keyword evidence="2" id="KW-1133">Transmembrane helix</keyword>
<dbReference type="CDD" id="cd16386">
    <property type="entry name" value="TcpC_N"/>
    <property type="match status" value="1"/>
</dbReference>
<dbReference type="Proteomes" id="UP000509460">
    <property type="component" value="Plasmid pEM15-1A-2"/>
</dbReference>
<dbReference type="EMBL" id="AP019812">
    <property type="protein sequence ID" value="BBM16303.1"/>
    <property type="molecule type" value="Genomic_DNA"/>
</dbReference>
<feature type="compositionally biased region" description="Basic and acidic residues" evidence="1">
    <location>
        <begin position="156"/>
        <end position="169"/>
    </location>
</feature>
<evidence type="ECO:0000313" key="3">
    <source>
        <dbReference type="EMBL" id="BBM16303.1"/>
    </source>
</evidence>
<feature type="region of interest" description="Disordered" evidence="1">
    <location>
        <begin position="153"/>
        <end position="200"/>
    </location>
</feature>
<feature type="compositionally biased region" description="Acidic residues" evidence="1">
    <location>
        <begin position="178"/>
        <end position="190"/>
    </location>
</feature>
<organism evidence="3 4">
    <name type="scientific">Enterococcus mundtii</name>
    <dbReference type="NCBI Taxonomy" id="53346"/>
    <lineage>
        <taxon>Bacteria</taxon>
        <taxon>Bacillati</taxon>
        <taxon>Bacillota</taxon>
        <taxon>Bacilli</taxon>
        <taxon>Lactobacillales</taxon>
        <taxon>Enterococcaceae</taxon>
        <taxon>Enterococcus</taxon>
    </lineage>
</organism>
<keyword evidence="3" id="KW-0614">Plasmid</keyword>
<sequence length="519" mass="59954">MALQIVLFIVCLVVVIGVAGYVLAHFLQQKKTKATEQEKREEEENRQPVHFRELETPKSAKKEESKIYLVKGDRTDSYKITVRLNNEIYEKEYYAYDSTISREQILNEFYYVNEREIVLIDEEGEHYYNQQAIERIDFIHRKILISQIDQEEQEKQEEQEVPEKQEVLKQEQIPENEGKEETEEKQEIDNDSNVSNEEQFSTVALESKPKKFFKKDKTGKQSLKPMQAKTFNRLFLASLVLLVSISVLGFTRTLGLSSRVDKVQASVTQLPKEFAGSNESNYSSIYRMNFYMQEFFETYIPLSTNSVEMSTRNEALKSYFADNVSLKLESSTVNREFISSELIDVDTTDKIIHAKYRVVTMTEQADEKIKDQSVYVVHLVENNGKFSLVSLPSISKNESFKTGFSGIEVEEEGNKLTDTDHTNVNDFCELFLKKYASGTEAELEYMMNDVESMGEAYTLESIDSSEYYESEGSIHGYVRATFKENATSALHQEDFSFEISKAGDQYKIIKMNHYLGGLN</sequence>
<accession>A0AAI8RCI2</accession>
<dbReference type="Gene3D" id="3.10.450.540">
    <property type="match status" value="1"/>
</dbReference>
<dbReference type="RefSeq" id="WP_178946876.1">
    <property type="nucleotide sequence ID" value="NZ_AP019812.1"/>
</dbReference>
<name>A0AAI8RCI2_ENTMU</name>
<geneLocation type="plasmid" evidence="4">
    <name>pem15-1a-2 dna</name>
</geneLocation>
<feature type="transmembrane region" description="Helical" evidence="2">
    <location>
        <begin position="6"/>
        <end position="27"/>
    </location>
</feature>
<feature type="transmembrane region" description="Helical" evidence="2">
    <location>
        <begin position="230"/>
        <end position="250"/>
    </location>
</feature>
<dbReference type="AlphaFoldDB" id="A0AAI8RCI2"/>
<dbReference type="Pfam" id="PF12642">
    <property type="entry name" value="TpcC"/>
    <property type="match status" value="1"/>
</dbReference>
<evidence type="ECO:0008006" key="5">
    <source>
        <dbReference type="Google" id="ProtNLM"/>
    </source>
</evidence>
<keyword evidence="2" id="KW-0472">Membrane</keyword>
<dbReference type="InterPro" id="IPR035628">
    <property type="entry name" value="TcpC_C"/>
</dbReference>
<feature type="compositionally biased region" description="Polar residues" evidence="1">
    <location>
        <begin position="191"/>
        <end position="200"/>
    </location>
</feature>
<evidence type="ECO:0000256" key="1">
    <source>
        <dbReference type="SAM" id="MobiDB-lite"/>
    </source>
</evidence>
<keyword evidence="2" id="KW-0812">Transmembrane</keyword>
<gene>
    <name evidence="3" type="ORF">EM151A_5014</name>
</gene>
<evidence type="ECO:0000313" key="4">
    <source>
        <dbReference type="Proteomes" id="UP000509460"/>
    </source>
</evidence>